<evidence type="ECO:0000259" key="12">
    <source>
        <dbReference type="SMART" id="SM00836"/>
    </source>
</evidence>
<evidence type="ECO:0000256" key="5">
    <source>
        <dbReference type="ARBA" id="ARBA00022840"/>
    </source>
</evidence>
<evidence type="ECO:0000256" key="6">
    <source>
        <dbReference type="ARBA" id="ARBA00022917"/>
    </source>
</evidence>
<feature type="domain" description="Arginyl tRNA synthetase N-terminal" evidence="13">
    <location>
        <begin position="3"/>
        <end position="88"/>
    </location>
</feature>
<dbReference type="Gene3D" id="1.10.730.10">
    <property type="entry name" value="Isoleucyl-tRNA Synthetase, Domain 1"/>
    <property type="match status" value="1"/>
</dbReference>
<evidence type="ECO:0000313" key="14">
    <source>
        <dbReference type="EMBL" id="PIR78200.1"/>
    </source>
</evidence>
<evidence type="ECO:0000256" key="3">
    <source>
        <dbReference type="ARBA" id="ARBA00022598"/>
    </source>
</evidence>
<feature type="coiled-coil region" evidence="11">
    <location>
        <begin position="212"/>
        <end position="239"/>
    </location>
</feature>
<feature type="domain" description="DALR anticodon binding" evidence="12">
    <location>
        <begin position="473"/>
        <end position="591"/>
    </location>
</feature>
<dbReference type="PANTHER" id="PTHR11956:SF5">
    <property type="entry name" value="ARGININE--TRNA LIGASE, CYTOPLASMIC"/>
    <property type="match status" value="1"/>
</dbReference>
<comment type="caution">
    <text evidence="14">The sequence shown here is derived from an EMBL/GenBank/DDBJ whole genome shotgun (WGS) entry which is preliminary data.</text>
</comment>
<organism evidence="14 15">
    <name type="scientific">Candidatus Magasanikbacteria bacterium CG10_big_fil_rev_8_21_14_0_10_36_16</name>
    <dbReference type="NCBI Taxonomy" id="1974645"/>
    <lineage>
        <taxon>Bacteria</taxon>
        <taxon>Candidatus Magasanikiibacteriota</taxon>
    </lineage>
</organism>
<evidence type="ECO:0000256" key="8">
    <source>
        <dbReference type="ARBA" id="ARBA00049339"/>
    </source>
</evidence>
<evidence type="ECO:0000256" key="2">
    <source>
        <dbReference type="ARBA" id="ARBA00012837"/>
    </source>
</evidence>
<protein>
    <recommendedName>
        <fullName evidence="2 9">Arginine--tRNA ligase</fullName>
        <ecNumber evidence="2 9">6.1.1.19</ecNumber>
    </recommendedName>
</protein>
<dbReference type="InterPro" id="IPR008909">
    <property type="entry name" value="DALR_anticod-bd"/>
</dbReference>
<evidence type="ECO:0000256" key="9">
    <source>
        <dbReference type="NCBIfam" id="TIGR00456"/>
    </source>
</evidence>
<dbReference type="NCBIfam" id="TIGR00456">
    <property type="entry name" value="argS"/>
    <property type="match status" value="1"/>
</dbReference>
<keyword evidence="5 10" id="KW-0067">ATP-binding</keyword>
<dbReference type="Pfam" id="PF00750">
    <property type="entry name" value="tRNA-synt_1d"/>
    <property type="match status" value="1"/>
</dbReference>
<dbReference type="PRINTS" id="PR01038">
    <property type="entry name" value="TRNASYNTHARG"/>
</dbReference>
<evidence type="ECO:0000256" key="11">
    <source>
        <dbReference type="SAM" id="Coils"/>
    </source>
</evidence>
<accession>A0A2H0TYA1</accession>
<dbReference type="SUPFAM" id="SSF47323">
    <property type="entry name" value="Anticodon-binding domain of a subclass of class I aminoacyl-tRNA synthetases"/>
    <property type="match status" value="1"/>
</dbReference>
<evidence type="ECO:0000256" key="10">
    <source>
        <dbReference type="RuleBase" id="RU363038"/>
    </source>
</evidence>
<dbReference type="FunFam" id="1.10.730.10:FF:000006">
    <property type="entry name" value="Arginyl-tRNA synthetase 2, mitochondrial"/>
    <property type="match status" value="1"/>
</dbReference>
<comment type="similarity">
    <text evidence="1 10">Belongs to the class-I aminoacyl-tRNA synthetase family.</text>
</comment>
<dbReference type="Pfam" id="PF05746">
    <property type="entry name" value="DALR_1"/>
    <property type="match status" value="1"/>
</dbReference>
<evidence type="ECO:0000256" key="4">
    <source>
        <dbReference type="ARBA" id="ARBA00022741"/>
    </source>
</evidence>
<evidence type="ECO:0000256" key="1">
    <source>
        <dbReference type="ARBA" id="ARBA00005594"/>
    </source>
</evidence>
<keyword evidence="7 10" id="KW-0030">Aminoacyl-tRNA synthetase</keyword>
<dbReference type="InterPro" id="IPR005148">
    <property type="entry name" value="Arg-tRNA-synth_N"/>
</dbReference>
<dbReference type="GO" id="GO:0004814">
    <property type="term" value="F:arginine-tRNA ligase activity"/>
    <property type="evidence" value="ECO:0007669"/>
    <property type="project" value="UniProtKB-UniRule"/>
</dbReference>
<keyword evidence="6 10" id="KW-0648">Protein biosynthesis</keyword>
<dbReference type="GO" id="GO:0005737">
    <property type="term" value="C:cytoplasm"/>
    <property type="evidence" value="ECO:0007669"/>
    <property type="project" value="UniProtKB-UniRule"/>
</dbReference>
<evidence type="ECO:0000259" key="13">
    <source>
        <dbReference type="SMART" id="SM01016"/>
    </source>
</evidence>
<dbReference type="InterPro" id="IPR036695">
    <property type="entry name" value="Arg-tRNA-synth_N_sf"/>
</dbReference>
<evidence type="ECO:0000313" key="15">
    <source>
        <dbReference type="Proteomes" id="UP000230852"/>
    </source>
</evidence>
<dbReference type="Proteomes" id="UP000230852">
    <property type="component" value="Unassembled WGS sequence"/>
</dbReference>
<dbReference type="InterPro" id="IPR001278">
    <property type="entry name" value="Arg-tRNA-ligase"/>
</dbReference>
<proteinExistence type="inferred from homology"/>
<keyword evidence="4 10" id="KW-0547">Nucleotide-binding</keyword>
<keyword evidence="3 10" id="KW-0436">Ligase</keyword>
<dbReference type="EMBL" id="PFBU01000057">
    <property type="protein sequence ID" value="PIR78200.1"/>
    <property type="molecule type" value="Genomic_DNA"/>
</dbReference>
<dbReference type="EC" id="6.1.1.19" evidence="2 9"/>
<dbReference type="Gene3D" id="3.30.1360.70">
    <property type="entry name" value="Arginyl tRNA synthetase N-terminal domain"/>
    <property type="match status" value="1"/>
</dbReference>
<dbReference type="Pfam" id="PF03485">
    <property type="entry name" value="Arg_tRNA_synt_N"/>
    <property type="match status" value="1"/>
</dbReference>
<dbReference type="AlphaFoldDB" id="A0A2H0TYA1"/>
<dbReference type="InterPro" id="IPR035684">
    <property type="entry name" value="ArgRS_core"/>
</dbReference>
<dbReference type="SUPFAM" id="SSF55190">
    <property type="entry name" value="Arginyl-tRNA synthetase (ArgRS), N-terminal 'additional' domain"/>
    <property type="match status" value="1"/>
</dbReference>
<dbReference type="SMART" id="SM00836">
    <property type="entry name" value="DALR_1"/>
    <property type="match status" value="1"/>
</dbReference>
<comment type="catalytic activity">
    <reaction evidence="8">
        <text>tRNA(Arg) + L-arginine + ATP = L-arginyl-tRNA(Arg) + AMP + diphosphate</text>
        <dbReference type="Rhea" id="RHEA:20301"/>
        <dbReference type="Rhea" id="RHEA-COMP:9658"/>
        <dbReference type="Rhea" id="RHEA-COMP:9673"/>
        <dbReference type="ChEBI" id="CHEBI:30616"/>
        <dbReference type="ChEBI" id="CHEBI:32682"/>
        <dbReference type="ChEBI" id="CHEBI:33019"/>
        <dbReference type="ChEBI" id="CHEBI:78442"/>
        <dbReference type="ChEBI" id="CHEBI:78513"/>
        <dbReference type="ChEBI" id="CHEBI:456215"/>
        <dbReference type="EC" id="6.1.1.19"/>
    </reaction>
</comment>
<dbReference type="InterPro" id="IPR009080">
    <property type="entry name" value="tRNAsynth_Ia_anticodon-bd"/>
</dbReference>
<dbReference type="InterPro" id="IPR014729">
    <property type="entry name" value="Rossmann-like_a/b/a_fold"/>
</dbReference>
<dbReference type="Gene3D" id="3.40.50.620">
    <property type="entry name" value="HUPs"/>
    <property type="match status" value="1"/>
</dbReference>
<evidence type="ECO:0000256" key="7">
    <source>
        <dbReference type="ARBA" id="ARBA00023146"/>
    </source>
</evidence>
<name>A0A2H0TYA1_9BACT</name>
<reference evidence="15" key="1">
    <citation type="submission" date="2017-09" db="EMBL/GenBank/DDBJ databases">
        <title>Depth-based differentiation of microbial function through sediment-hosted aquifers and enrichment of novel symbionts in the deep terrestrial subsurface.</title>
        <authorList>
            <person name="Probst A.J."/>
            <person name="Ladd B."/>
            <person name="Jarett J.K."/>
            <person name="Geller-Mcgrath D.E."/>
            <person name="Sieber C.M.K."/>
            <person name="Emerson J.B."/>
            <person name="Anantharaman K."/>
            <person name="Thomas B.C."/>
            <person name="Malmstrom R."/>
            <person name="Stieglmeier M."/>
            <person name="Klingl A."/>
            <person name="Woyke T."/>
            <person name="Ryan C.M."/>
            <person name="Banfield J.F."/>
        </authorList>
    </citation>
    <scope>NUCLEOTIDE SEQUENCE [LARGE SCALE GENOMIC DNA]</scope>
</reference>
<dbReference type="SUPFAM" id="SSF52374">
    <property type="entry name" value="Nucleotidylyl transferase"/>
    <property type="match status" value="1"/>
</dbReference>
<sequence length="591" mass="67217">MNKILQTKIEEILGLENFNFSTPPKPEMGDLSLSMFVIAKEQGKNPVEVASAFVENFKLQTSQTAVKNPNNKLISDVKAFGSYVNLFLNTSEVSKLILEDVNENFGNNNIGQGKKVLIEYPSQNTHKEFHIGHFRNVCVGNTIVQVYRASGYDMVPMNYVNDFGRHVVKCLWGILHSSEFGVESSEIENAENKQKMLGEIYVKASNYLKEYDKEYNEELDDIQKRLEGGEEEITKLFLETRKWSTDGFAELMKEMKVEHDSIIYESEVKATGQKLVDELLEKKIAEVGEGGAIIADLSKYNLDIALIRKSTGGGVYMTSDLALSSEKFKRYDVEESINITGSEQDFYFKQLFKVLELNGFHKKMTHIGYGLINTPNGGKMSSRSGGVILYEDLRDQIFDYLEKETRNRHSDSSSTADSAVSADKWSEEKINSTVQILTMAVLKFTMQKHEADKVVKFDFEEAVSFEGFSAPYILYTVARINSLKRKFGKENLELLEKDFDLFTEDEVKNLVLKMSDFPEVVEKALQNYNSSVIAKYCFDLAKMYNDFYNKHSVLKAENEELIKSRLYLSTKVAEVLTKALGLLTIDIVDEM</sequence>
<dbReference type="SMART" id="SM01016">
    <property type="entry name" value="Arg_tRNA_synt_N"/>
    <property type="match status" value="1"/>
</dbReference>
<keyword evidence="11" id="KW-0175">Coiled coil</keyword>
<dbReference type="PANTHER" id="PTHR11956">
    <property type="entry name" value="ARGINYL-TRNA SYNTHETASE"/>
    <property type="match status" value="1"/>
</dbReference>
<dbReference type="GO" id="GO:0006420">
    <property type="term" value="P:arginyl-tRNA aminoacylation"/>
    <property type="evidence" value="ECO:0007669"/>
    <property type="project" value="UniProtKB-UniRule"/>
</dbReference>
<dbReference type="GO" id="GO:0005524">
    <property type="term" value="F:ATP binding"/>
    <property type="evidence" value="ECO:0007669"/>
    <property type="project" value="UniProtKB-KW"/>
</dbReference>
<gene>
    <name evidence="14" type="primary">argS</name>
    <name evidence="14" type="ORF">COU28_02895</name>
</gene>